<comment type="similarity">
    <text evidence="8 9">Belongs to the TonB-dependent receptor family.</text>
</comment>
<protein>
    <submittedName>
        <fullName evidence="14">TonB-dependent receptor plug domain-containing protein</fullName>
    </submittedName>
</protein>
<dbReference type="InterPro" id="IPR000531">
    <property type="entry name" value="Beta-barrel_TonB"/>
</dbReference>
<organism evidence="14 15">
    <name type="scientific">Rhodocista pekingensis</name>
    <dbReference type="NCBI Taxonomy" id="201185"/>
    <lineage>
        <taxon>Bacteria</taxon>
        <taxon>Pseudomonadati</taxon>
        <taxon>Pseudomonadota</taxon>
        <taxon>Alphaproteobacteria</taxon>
        <taxon>Rhodospirillales</taxon>
        <taxon>Azospirillaceae</taxon>
        <taxon>Rhodocista</taxon>
    </lineage>
</organism>
<name>A0ABW2KZH7_9PROT</name>
<dbReference type="EMBL" id="JBHTCM010000018">
    <property type="protein sequence ID" value="MFC7334745.1"/>
    <property type="molecule type" value="Genomic_DNA"/>
</dbReference>
<feature type="chain" id="PRO_5046753915" evidence="11">
    <location>
        <begin position="30"/>
        <end position="817"/>
    </location>
</feature>
<evidence type="ECO:0000313" key="15">
    <source>
        <dbReference type="Proteomes" id="UP001596456"/>
    </source>
</evidence>
<evidence type="ECO:0000256" key="10">
    <source>
        <dbReference type="SAM" id="MobiDB-lite"/>
    </source>
</evidence>
<dbReference type="Gene3D" id="2.170.130.10">
    <property type="entry name" value="TonB-dependent receptor, plug domain"/>
    <property type="match status" value="1"/>
</dbReference>
<keyword evidence="11" id="KW-0732">Signal</keyword>
<feature type="domain" description="TonB-dependent receptor plug" evidence="13">
    <location>
        <begin position="51"/>
        <end position="172"/>
    </location>
</feature>
<keyword evidence="7 8" id="KW-0998">Cell outer membrane</keyword>
<dbReference type="Pfam" id="PF00593">
    <property type="entry name" value="TonB_dep_Rec_b-barrel"/>
    <property type="match status" value="1"/>
</dbReference>
<keyword evidence="6 8" id="KW-0472">Membrane</keyword>
<dbReference type="PANTHER" id="PTHR47234">
    <property type="match status" value="1"/>
</dbReference>
<evidence type="ECO:0000256" key="5">
    <source>
        <dbReference type="ARBA" id="ARBA00023077"/>
    </source>
</evidence>
<evidence type="ECO:0000256" key="1">
    <source>
        <dbReference type="ARBA" id="ARBA00004571"/>
    </source>
</evidence>
<keyword evidence="5 9" id="KW-0798">TonB box</keyword>
<proteinExistence type="inferred from homology"/>
<keyword evidence="2 8" id="KW-0813">Transport</keyword>
<dbReference type="RefSeq" id="WP_377360289.1">
    <property type="nucleotide sequence ID" value="NZ_JBHTCM010000018.1"/>
</dbReference>
<accession>A0ABW2KZH7</accession>
<dbReference type="InterPro" id="IPR039426">
    <property type="entry name" value="TonB-dep_rcpt-like"/>
</dbReference>
<dbReference type="Pfam" id="PF07715">
    <property type="entry name" value="Plug"/>
    <property type="match status" value="1"/>
</dbReference>
<evidence type="ECO:0000256" key="6">
    <source>
        <dbReference type="ARBA" id="ARBA00023136"/>
    </source>
</evidence>
<keyword evidence="3 8" id="KW-1134">Transmembrane beta strand</keyword>
<feature type="domain" description="TonB-dependent receptor-like beta-barrel" evidence="12">
    <location>
        <begin position="291"/>
        <end position="776"/>
    </location>
</feature>
<gene>
    <name evidence="14" type="ORF">ACFQPS_16370</name>
</gene>
<evidence type="ECO:0000259" key="12">
    <source>
        <dbReference type="Pfam" id="PF00593"/>
    </source>
</evidence>
<sequence>MMLTRKSTVARLGLFLGACAALLPETARAQTSPEPTEEIIVTGTRRLDRTVSQSPVPIDVIPTADLQRSGLGELNKVLNSLVPSFNFPQPTVTDGTDHIRPATLRGLGPDHTLVLVNGKRRHQTSLLNLNGSVGRGSTGADLNSIPTAAIERIEILRDGAAAQYGSDAIAGVVNIILKDGAEGGLVSGTVGQHYEGDGTLWHAQSNVGLPLGGAGGFVNLTAEYRDRGRTNRQGPDTRQQYNTLPNGQPDPREATIDRTDNFRYGDSSVEDINLFYNLGLPLADGVEAYSFGNYGRREGESGAFWRRPRDASNVRAIYPDGFLPLITSQIDDLSVAGGVRGEAGRTNWDISTVYGRNYFPYRIKDTVNATFGTDSPTEFFAGDLLYQQVVSNADAAREFDIGLPAPVSVAGGLEWRHENFQIGRGEFGSWADGGVKVLDNAAASPIGSQPSPGAQGFPGFRPADEVDESRSSQSAYIDLETNLTPDLLLSLAGRVEHYSDFGWTESGKIAAKYDITDAFALRGAVSNGFRAPSLQQSFFTSTSTTYIGGVPYEIRTFRTDDPIAQALGAEDLKAEKSVNYSLGFTSRPFEGATLTVDAYRIEIDDRIVLSENLTGTAVQNFLAARGFFGVTGGRFFTNAIDTRTQGVDVVGTYRLDLSEAGQILFTAGANFNDTKVTDVKPNPETLQAVGLNLVRFARVEEGRFTEAQPQDKVNLSAVWSWQGLDVTLKGTRYGEFTARNANPALDQTFGPEWVVDAEAAYEVVEGLTLAVGANNLFDQYPDTVIPGANTSGFAQYSNFSPFGFNGGFYYARVAYSW</sequence>
<evidence type="ECO:0000259" key="13">
    <source>
        <dbReference type="Pfam" id="PF07715"/>
    </source>
</evidence>
<dbReference type="Proteomes" id="UP001596456">
    <property type="component" value="Unassembled WGS sequence"/>
</dbReference>
<feature type="signal peptide" evidence="11">
    <location>
        <begin position="1"/>
        <end position="29"/>
    </location>
</feature>
<dbReference type="SUPFAM" id="SSF56935">
    <property type="entry name" value="Porins"/>
    <property type="match status" value="1"/>
</dbReference>
<feature type="region of interest" description="Disordered" evidence="10">
    <location>
        <begin position="228"/>
        <end position="256"/>
    </location>
</feature>
<dbReference type="InterPro" id="IPR012910">
    <property type="entry name" value="Plug_dom"/>
</dbReference>
<evidence type="ECO:0000256" key="3">
    <source>
        <dbReference type="ARBA" id="ARBA00022452"/>
    </source>
</evidence>
<evidence type="ECO:0000256" key="2">
    <source>
        <dbReference type="ARBA" id="ARBA00022448"/>
    </source>
</evidence>
<dbReference type="InterPro" id="IPR037066">
    <property type="entry name" value="Plug_dom_sf"/>
</dbReference>
<evidence type="ECO:0000256" key="8">
    <source>
        <dbReference type="PROSITE-ProRule" id="PRU01360"/>
    </source>
</evidence>
<comment type="subcellular location">
    <subcellularLocation>
        <location evidence="1 8">Cell outer membrane</location>
        <topology evidence="1 8">Multi-pass membrane protein</topology>
    </subcellularLocation>
</comment>
<keyword evidence="15" id="KW-1185">Reference proteome</keyword>
<keyword evidence="14" id="KW-0675">Receptor</keyword>
<evidence type="ECO:0000256" key="7">
    <source>
        <dbReference type="ARBA" id="ARBA00023237"/>
    </source>
</evidence>
<evidence type="ECO:0000256" key="9">
    <source>
        <dbReference type="RuleBase" id="RU003357"/>
    </source>
</evidence>
<dbReference type="InterPro" id="IPR036942">
    <property type="entry name" value="Beta-barrel_TonB_sf"/>
</dbReference>
<evidence type="ECO:0000256" key="11">
    <source>
        <dbReference type="SAM" id="SignalP"/>
    </source>
</evidence>
<reference evidence="15" key="1">
    <citation type="journal article" date="2019" name="Int. J. Syst. Evol. Microbiol.">
        <title>The Global Catalogue of Microorganisms (GCM) 10K type strain sequencing project: providing services to taxonomists for standard genome sequencing and annotation.</title>
        <authorList>
            <consortium name="The Broad Institute Genomics Platform"/>
            <consortium name="The Broad Institute Genome Sequencing Center for Infectious Disease"/>
            <person name="Wu L."/>
            <person name="Ma J."/>
        </authorList>
    </citation>
    <scope>NUCLEOTIDE SEQUENCE [LARGE SCALE GENOMIC DNA]</scope>
    <source>
        <strain evidence="15">CGMCC 1.16275</strain>
    </source>
</reference>
<dbReference type="Gene3D" id="2.40.170.20">
    <property type="entry name" value="TonB-dependent receptor, beta-barrel domain"/>
    <property type="match status" value="1"/>
</dbReference>
<comment type="caution">
    <text evidence="14">The sequence shown here is derived from an EMBL/GenBank/DDBJ whole genome shotgun (WGS) entry which is preliminary data.</text>
</comment>
<feature type="compositionally biased region" description="Polar residues" evidence="10">
    <location>
        <begin position="231"/>
        <end position="246"/>
    </location>
</feature>
<evidence type="ECO:0000256" key="4">
    <source>
        <dbReference type="ARBA" id="ARBA00022692"/>
    </source>
</evidence>
<keyword evidence="4 8" id="KW-0812">Transmembrane</keyword>
<dbReference type="PROSITE" id="PS52016">
    <property type="entry name" value="TONB_DEPENDENT_REC_3"/>
    <property type="match status" value="1"/>
</dbReference>
<evidence type="ECO:0000313" key="14">
    <source>
        <dbReference type="EMBL" id="MFC7334745.1"/>
    </source>
</evidence>
<dbReference type="PANTHER" id="PTHR47234:SF3">
    <property type="entry name" value="SECRETIN_TONB SHORT N-TERMINAL DOMAIN-CONTAINING PROTEIN"/>
    <property type="match status" value="1"/>
</dbReference>
<dbReference type="CDD" id="cd01347">
    <property type="entry name" value="ligand_gated_channel"/>
    <property type="match status" value="1"/>
</dbReference>